<proteinExistence type="predicted"/>
<reference evidence="1" key="2">
    <citation type="journal article" date="2015" name="Data Brief">
        <title>Shoot transcriptome of the giant reed, Arundo donax.</title>
        <authorList>
            <person name="Barrero R.A."/>
            <person name="Guerrero F.D."/>
            <person name="Moolhuijzen P."/>
            <person name="Goolsby J.A."/>
            <person name="Tidwell J."/>
            <person name="Bellgard S.E."/>
            <person name="Bellgard M.I."/>
        </authorList>
    </citation>
    <scope>NUCLEOTIDE SEQUENCE</scope>
    <source>
        <tissue evidence="1">Shoot tissue taken approximately 20 cm above the soil surface</tissue>
    </source>
</reference>
<dbReference type="EMBL" id="GBRH01223799">
    <property type="protein sequence ID" value="JAD74096.1"/>
    <property type="molecule type" value="Transcribed_RNA"/>
</dbReference>
<name>A0A0A9CEY6_ARUDO</name>
<dbReference type="AlphaFoldDB" id="A0A0A9CEY6"/>
<sequence length="46" mass="5175">MWTWVASQRCTAVGATPAGIRMSLQRRLTLGPRARLLLRRGIQHGM</sequence>
<protein>
    <submittedName>
        <fullName evidence="1">Uncharacterized protein</fullName>
    </submittedName>
</protein>
<evidence type="ECO:0000313" key="1">
    <source>
        <dbReference type="EMBL" id="JAD74096.1"/>
    </source>
</evidence>
<organism evidence="1">
    <name type="scientific">Arundo donax</name>
    <name type="common">Giant reed</name>
    <name type="synonym">Donax arundinaceus</name>
    <dbReference type="NCBI Taxonomy" id="35708"/>
    <lineage>
        <taxon>Eukaryota</taxon>
        <taxon>Viridiplantae</taxon>
        <taxon>Streptophyta</taxon>
        <taxon>Embryophyta</taxon>
        <taxon>Tracheophyta</taxon>
        <taxon>Spermatophyta</taxon>
        <taxon>Magnoliopsida</taxon>
        <taxon>Liliopsida</taxon>
        <taxon>Poales</taxon>
        <taxon>Poaceae</taxon>
        <taxon>PACMAD clade</taxon>
        <taxon>Arundinoideae</taxon>
        <taxon>Arundineae</taxon>
        <taxon>Arundo</taxon>
    </lineage>
</organism>
<reference evidence="1" key="1">
    <citation type="submission" date="2014-09" db="EMBL/GenBank/DDBJ databases">
        <authorList>
            <person name="Magalhaes I.L.F."/>
            <person name="Oliveira U."/>
            <person name="Santos F.R."/>
            <person name="Vidigal T.H.D.A."/>
            <person name="Brescovit A.D."/>
            <person name="Santos A.J."/>
        </authorList>
    </citation>
    <scope>NUCLEOTIDE SEQUENCE</scope>
    <source>
        <tissue evidence="1">Shoot tissue taken approximately 20 cm above the soil surface</tissue>
    </source>
</reference>
<accession>A0A0A9CEY6</accession>